<dbReference type="SUPFAM" id="SSF55729">
    <property type="entry name" value="Acyl-CoA N-acyltransferases (Nat)"/>
    <property type="match status" value="1"/>
</dbReference>
<feature type="domain" description="N-acetyltransferase" evidence="3">
    <location>
        <begin position="2"/>
        <end position="142"/>
    </location>
</feature>
<reference evidence="4 5" key="1">
    <citation type="submission" date="2017-01" db="EMBL/GenBank/DDBJ databases">
        <title>Complete genome of Tateyamaria omphalii DOK1-4 isolated from seawater in Dokdo.</title>
        <authorList>
            <person name="Kim J.H."/>
            <person name="Chi W.-J."/>
        </authorList>
    </citation>
    <scope>NUCLEOTIDE SEQUENCE [LARGE SCALE GENOMIC DNA]</scope>
    <source>
        <strain evidence="4 5">DOK1-4</strain>
    </source>
</reference>
<sequence>MTHLRPAQPTDAGAVGAILSGFIDGTPWMPRIHTRAEDLSFAGHMIEQGWVTVAEQSGAVRAFSARNGTDVHALYVSDAAQGQGIGAALLSHMQAATDHLTLWTFQANTGAQRFYLRHGFAEAERTDGSRNDEGLPDIRYDWHKETA</sequence>
<dbReference type="EMBL" id="CP019312">
    <property type="protein sequence ID" value="APX12121.1"/>
    <property type="molecule type" value="Genomic_DNA"/>
</dbReference>
<dbReference type="Gene3D" id="3.40.630.30">
    <property type="match status" value="1"/>
</dbReference>
<dbReference type="Proteomes" id="UP000186336">
    <property type="component" value="Chromosome"/>
</dbReference>
<dbReference type="KEGG" id="tom:BWR18_10860"/>
<dbReference type="InterPro" id="IPR016181">
    <property type="entry name" value="Acyl_CoA_acyltransferase"/>
</dbReference>
<dbReference type="PROSITE" id="PS51186">
    <property type="entry name" value="GNAT"/>
    <property type="match status" value="1"/>
</dbReference>
<evidence type="ECO:0000259" key="3">
    <source>
        <dbReference type="PROSITE" id="PS51186"/>
    </source>
</evidence>
<evidence type="ECO:0000313" key="4">
    <source>
        <dbReference type="EMBL" id="APX12121.1"/>
    </source>
</evidence>
<accession>A0A1P8MVT7</accession>
<dbReference type="InterPro" id="IPR050832">
    <property type="entry name" value="Bact_Acetyltransf"/>
</dbReference>
<name>A0A1P8MVT7_9RHOB</name>
<proteinExistence type="predicted"/>
<dbReference type="Pfam" id="PF13508">
    <property type="entry name" value="Acetyltransf_7"/>
    <property type="match status" value="1"/>
</dbReference>
<keyword evidence="5" id="KW-1185">Reference proteome</keyword>
<evidence type="ECO:0000313" key="5">
    <source>
        <dbReference type="Proteomes" id="UP000186336"/>
    </source>
</evidence>
<dbReference type="CDD" id="cd04301">
    <property type="entry name" value="NAT_SF"/>
    <property type="match status" value="1"/>
</dbReference>
<dbReference type="RefSeq" id="WP_076628176.1">
    <property type="nucleotide sequence ID" value="NZ_CP019312.1"/>
</dbReference>
<dbReference type="STRING" id="299262.BWR18_10860"/>
<organism evidence="4 5">
    <name type="scientific">Tateyamaria omphalii</name>
    <dbReference type="NCBI Taxonomy" id="299262"/>
    <lineage>
        <taxon>Bacteria</taxon>
        <taxon>Pseudomonadati</taxon>
        <taxon>Pseudomonadota</taxon>
        <taxon>Alphaproteobacteria</taxon>
        <taxon>Rhodobacterales</taxon>
        <taxon>Roseobacteraceae</taxon>
        <taxon>Tateyamaria</taxon>
    </lineage>
</organism>
<evidence type="ECO:0000256" key="2">
    <source>
        <dbReference type="ARBA" id="ARBA00023315"/>
    </source>
</evidence>
<dbReference type="AlphaFoldDB" id="A0A1P8MVT7"/>
<dbReference type="OrthoDB" id="9797417at2"/>
<keyword evidence="2" id="KW-0012">Acyltransferase</keyword>
<dbReference type="InterPro" id="IPR000182">
    <property type="entry name" value="GNAT_dom"/>
</dbReference>
<protein>
    <submittedName>
        <fullName evidence="4">GNAT family N-acetyltransferase</fullName>
    </submittedName>
</protein>
<gene>
    <name evidence="4" type="ORF">BWR18_10860</name>
</gene>
<evidence type="ECO:0000256" key="1">
    <source>
        <dbReference type="ARBA" id="ARBA00022679"/>
    </source>
</evidence>
<dbReference type="GO" id="GO:0016747">
    <property type="term" value="F:acyltransferase activity, transferring groups other than amino-acyl groups"/>
    <property type="evidence" value="ECO:0007669"/>
    <property type="project" value="InterPro"/>
</dbReference>
<dbReference type="PANTHER" id="PTHR43877">
    <property type="entry name" value="AMINOALKYLPHOSPHONATE N-ACETYLTRANSFERASE-RELATED-RELATED"/>
    <property type="match status" value="1"/>
</dbReference>
<keyword evidence="1 4" id="KW-0808">Transferase</keyword>